<evidence type="ECO:0000313" key="2">
    <source>
        <dbReference type="Proteomes" id="UP000196082"/>
    </source>
</evidence>
<dbReference type="AlphaFoldDB" id="A0A1Y3KYJ8"/>
<dbReference type="RefSeq" id="WP_009685288.1">
    <property type="nucleotide sequence ID" value="NZ_JADTYV010000008.1"/>
</dbReference>
<proteinExistence type="predicted"/>
<gene>
    <name evidence="1" type="ORF">B8W72_16170</name>
</gene>
<sequence>MKEIEELIDRCVLLTEKLEGLLEEHPVASGSVVYQTAVRVLTMQVNQLQQDVITKAARGVIHERDQLQPVFGRVLH</sequence>
<evidence type="ECO:0000313" key="1">
    <source>
        <dbReference type="EMBL" id="OUM30939.1"/>
    </source>
</evidence>
<protein>
    <submittedName>
        <fullName evidence="1">Uncharacterized protein</fullName>
    </submittedName>
</protein>
<name>A0A1Y3KYJ8_PSEPU</name>
<accession>A0A1Y3KYJ8</accession>
<dbReference type="Proteomes" id="UP000196082">
    <property type="component" value="Unassembled WGS sequence"/>
</dbReference>
<comment type="caution">
    <text evidence="1">The sequence shown here is derived from an EMBL/GenBank/DDBJ whole genome shotgun (WGS) entry which is preliminary data.</text>
</comment>
<organism evidence="1 2">
    <name type="scientific">Pseudomonas putida</name>
    <name type="common">Arthrobacter siderocapsulatus</name>
    <dbReference type="NCBI Taxonomy" id="303"/>
    <lineage>
        <taxon>Bacteria</taxon>
        <taxon>Pseudomonadati</taxon>
        <taxon>Pseudomonadota</taxon>
        <taxon>Gammaproteobacteria</taxon>
        <taxon>Pseudomonadales</taxon>
        <taxon>Pseudomonadaceae</taxon>
        <taxon>Pseudomonas</taxon>
    </lineage>
</organism>
<reference evidence="1 2" key="1">
    <citation type="submission" date="2017-05" db="EMBL/GenBank/DDBJ databases">
        <title>Whole genome sequence of Pseudomonas putida isolate 1312 commercialized as a biostimulant.</title>
        <authorList>
            <person name="Crovadore J."/>
            <person name="Blanc P."/>
            <person name="Chablais R."/>
            <person name="Cochard B."/>
            <person name="Grizard D."/>
            <person name="Lefort F."/>
        </authorList>
    </citation>
    <scope>NUCLEOTIDE SEQUENCE [LARGE SCALE GENOMIC DNA]</scope>
    <source>
        <strain evidence="1 2">1312</strain>
    </source>
</reference>
<dbReference type="EMBL" id="NFSB01000079">
    <property type="protein sequence ID" value="OUM30939.1"/>
    <property type="molecule type" value="Genomic_DNA"/>
</dbReference>